<gene>
    <name evidence="1" type="ORF">I7412_19230</name>
</gene>
<reference evidence="1" key="1">
    <citation type="submission" date="2020-12" db="EMBL/GenBank/DDBJ databases">
        <title>Genomic characterization of non-nitrogen-fixing Frankia strains.</title>
        <authorList>
            <person name="Carlos-Shanley C."/>
            <person name="Guerra T."/>
            <person name="Hahn D."/>
        </authorList>
    </citation>
    <scope>NUCLEOTIDE SEQUENCE</scope>
    <source>
        <strain evidence="1">CN6</strain>
    </source>
</reference>
<proteinExistence type="predicted"/>
<comment type="caution">
    <text evidence="1">The sequence shown here is derived from an EMBL/GenBank/DDBJ whole genome shotgun (WGS) entry which is preliminary data.</text>
</comment>
<evidence type="ECO:0000313" key="2">
    <source>
        <dbReference type="Proteomes" id="UP000604475"/>
    </source>
</evidence>
<dbReference type="Proteomes" id="UP000604475">
    <property type="component" value="Unassembled WGS sequence"/>
</dbReference>
<keyword evidence="2" id="KW-1185">Reference proteome</keyword>
<dbReference type="RefSeq" id="WP_203003842.1">
    <property type="nucleotide sequence ID" value="NZ_JADWYU010000058.1"/>
</dbReference>
<organism evidence="1 2">
    <name type="scientific">Frankia nepalensis</name>
    <dbReference type="NCBI Taxonomy" id="1836974"/>
    <lineage>
        <taxon>Bacteria</taxon>
        <taxon>Bacillati</taxon>
        <taxon>Actinomycetota</taxon>
        <taxon>Actinomycetes</taxon>
        <taxon>Frankiales</taxon>
        <taxon>Frankiaceae</taxon>
        <taxon>Frankia</taxon>
    </lineage>
</organism>
<evidence type="ECO:0000313" key="1">
    <source>
        <dbReference type="EMBL" id="MBL7629256.1"/>
    </source>
</evidence>
<sequence>MRLADLLAEFPEAAEELSAWAERTRAALPAAEQSWVQTNIAGRDVYAIGQGTQNFYGDRPDD</sequence>
<accession>A0A937RBW1</accession>
<protein>
    <submittedName>
        <fullName evidence="1">Uncharacterized protein</fullName>
    </submittedName>
</protein>
<dbReference type="AlphaFoldDB" id="A0A937RBW1"/>
<dbReference type="EMBL" id="JAEACQ010000226">
    <property type="protein sequence ID" value="MBL7629256.1"/>
    <property type="molecule type" value="Genomic_DNA"/>
</dbReference>
<name>A0A937RBW1_9ACTN</name>